<dbReference type="STRING" id="1797513.A2782_01965"/>
<proteinExistence type="predicted"/>
<dbReference type="Proteomes" id="UP000177967">
    <property type="component" value="Unassembled WGS sequence"/>
</dbReference>
<evidence type="ECO:0000313" key="1">
    <source>
        <dbReference type="EMBL" id="OGY08003.1"/>
    </source>
</evidence>
<sequence>MSKPRNINFRQTPKEFRSQSRASVFARVKRNLPYSAYHFSKEKFVYFRKKMTDILKLRGK</sequence>
<name>A0A1G1UXZ3_9BACT</name>
<accession>A0A1G1UXZ3</accession>
<reference evidence="1 2" key="1">
    <citation type="journal article" date="2016" name="Nat. Commun.">
        <title>Thousands of microbial genomes shed light on interconnected biogeochemical processes in an aquifer system.</title>
        <authorList>
            <person name="Anantharaman K."/>
            <person name="Brown C.T."/>
            <person name="Hug L.A."/>
            <person name="Sharon I."/>
            <person name="Castelle C.J."/>
            <person name="Probst A.J."/>
            <person name="Thomas B.C."/>
            <person name="Singh A."/>
            <person name="Wilkins M.J."/>
            <person name="Karaoz U."/>
            <person name="Brodie E.L."/>
            <person name="Williams K.H."/>
            <person name="Hubbard S.S."/>
            <person name="Banfield J.F."/>
        </authorList>
    </citation>
    <scope>NUCLEOTIDE SEQUENCE [LARGE SCALE GENOMIC DNA]</scope>
</reference>
<dbReference type="AlphaFoldDB" id="A0A1G1UXZ3"/>
<dbReference type="EMBL" id="MHBW01000032">
    <property type="protein sequence ID" value="OGY08003.1"/>
    <property type="molecule type" value="Genomic_DNA"/>
</dbReference>
<comment type="caution">
    <text evidence="1">The sequence shown here is derived from an EMBL/GenBank/DDBJ whole genome shotgun (WGS) entry which is preliminary data.</text>
</comment>
<gene>
    <name evidence="1" type="ORF">A2782_01965</name>
</gene>
<organism evidence="1 2">
    <name type="scientific">Candidatus Blackburnbacteria bacterium RIFCSPHIGHO2_01_FULL_43_15b</name>
    <dbReference type="NCBI Taxonomy" id="1797513"/>
    <lineage>
        <taxon>Bacteria</taxon>
        <taxon>Candidatus Blackburniibacteriota</taxon>
    </lineage>
</organism>
<protein>
    <submittedName>
        <fullName evidence="1">Uncharacterized protein</fullName>
    </submittedName>
</protein>
<evidence type="ECO:0000313" key="2">
    <source>
        <dbReference type="Proteomes" id="UP000177967"/>
    </source>
</evidence>